<protein>
    <submittedName>
        <fullName evidence="8">Isocitrate/isopropylmalate dehydrogenase (IDH1, IDH2, icd)</fullName>
        <ecNumber evidence="8">1.1.1.42</ecNumber>
    </submittedName>
</protein>
<dbReference type="GO" id="GO:0006099">
    <property type="term" value="P:tricarboxylic acid cycle"/>
    <property type="evidence" value="ECO:0007669"/>
    <property type="project" value="TreeGrafter"/>
</dbReference>
<evidence type="ECO:0000256" key="5">
    <source>
        <dbReference type="ARBA" id="ARBA00022917"/>
    </source>
</evidence>
<dbReference type="SUPFAM" id="SSF53659">
    <property type="entry name" value="Isocitrate/Isopropylmalate dehydrogenase-like"/>
    <property type="match status" value="1"/>
</dbReference>
<dbReference type="EC" id="1.1.1.42" evidence="8"/>
<dbReference type="SUPFAM" id="SSF52374">
    <property type="entry name" value="Nucleotidylyl transferase"/>
    <property type="match status" value="1"/>
</dbReference>
<dbReference type="EMBL" id="KF900918">
    <property type="protein sequence ID" value="AIF11482.1"/>
    <property type="molecule type" value="Genomic_DNA"/>
</dbReference>
<evidence type="ECO:0000256" key="1">
    <source>
        <dbReference type="ARBA" id="ARBA00007769"/>
    </source>
</evidence>
<gene>
    <name evidence="8" type="primary">IDH1</name>
    <name evidence="8" type="synonym">icd</name>
    <name evidence="8" type="synonym">IDH2</name>
</gene>
<proteinExistence type="inferred from homology"/>
<evidence type="ECO:0000256" key="2">
    <source>
        <dbReference type="ARBA" id="ARBA00022598"/>
    </source>
</evidence>
<dbReference type="Pfam" id="PF00133">
    <property type="entry name" value="tRNA-synt_1"/>
    <property type="match status" value="1"/>
</dbReference>
<keyword evidence="2" id="KW-0436">Ligase</keyword>
<comment type="similarity">
    <text evidence="1">Belongs to the isocitrate and isopropylmalate dehydrogenases family.</text>
</comment>
<dbReference type="PROSITE" id="PS00178">
    <property type="entry name" value="AA_TRNA_LIGASE_I"/>
    <property type="match status" value="1"/>
</dbReference>
<dbReference type="InterPro" id="IPR002300">
    <property type="entry name" value="aa-tRNA-synth_Ia"/>
</dbReference>
<dbReference type="GO" id="GO:0004449">
    <property type="term" value="F:isocitrate dehydrogenase (NAD+) activity"/>
    <property type="evidence" value="ECO:0007669"/>
    <property type="project" value="TreeGrafter"/>
</dbReference>
<dbReference type="InterPro" id="IPR024084">
    <property type="entry name" value="IsoPropMal-DH-like_dom"/>
</dbReference>
<accession>A0A075HAH7</accession>
<keyword evidence="6" id="KW-0030">Aminoacyl-tRNA synthetase</keyword>
<keyword evidence="4" id="KW-0067">ATP-binding</keyword>
<organism evidence="8">
    <name type="scientific">uncultured marine thaumarchaeote KM3_52_B01</name>
    <dbReference type="NCBI Taxonomy" id="1456176"/>
    <lineage>
        <taxon>Archaea</taxon>
        <taxon>Nitrososphaerota</taxon>
        <taxon>environmental samples</taxon>
    </lineage>
</organism>
<evidence type="ECO:0000256" key="6">
    <source>
        <dbReference type="ARBA" id="ARBA00023146"/>
    </source>
</evidence>
<evidence type="ECO:0000256" key="4">
    <source>
        <dbReference type="ARBA" id="ARBA00022840"/>
    </source>
</evidence>
<dbReference type="PANTHER" id="PTHR11835:SF77">
    <property type="entry name" value="ISOCITRATE_ISOPROPYLMALATE DEHYDROGENASE FAMILY PROTEIN"/>
    <property type="match status" value="1"/>
</dbReference>
<evidence type="ECO:0000256" key="3">
    <source>
        <dbReference type="ARBA" id="ARBA00022741"/>
    </source>
</evidence>
<keyword evidence="3" id="KW-0547">Nucleotide-binding</keyword>
<dbReference type="SMART" id="SM01329">
    <property type="entry name" value="Iso_dh"/>
    <property type="match status" value="1"/>
</dbReference>
<keyword evidence="8" id="KW-0560">Oxidoreductase</keyword>
<reference evidence="8" key="1">
    <citation type="journal article" date="2014" name="Genome Biol. Evol.">
        <title>Pangenome evidence for extensive interdomain horizontal transfer affecting lineage core and shell genes in uncultured planktonic thaumarchaeota and euryarchaeota.</title>
        <authorList>
            <person name="Deschamps P."/>
            <person name="Zivanovic Y."/>
            <person name="Moreira D."/>
            <person name="Rodriguez-Valera F."/>
            <person name="Lopez-Garcia P."/>
        </authorList>
    </citation>
    <scope>NUCLEOTIDE SEQUENCE</scope>
</reference>
<name>A0A075HAH7_9ARCH</name>
<dbReference type="GO" id="GO:0004450">
    <property type="term" value="F:isocitrate dehydrogenase (NADP+) activity"/>
    <property type="evidence" value="ECO:0007669"/>
    <property type="project" value="UniProtKB-EC"/>
</dbReference>
<feature type="domain" description="Isopropylmalate dehydrogenase-like" evidence="7">
    <location>
        <begin position="107"/>
        <end position="426"/>
    </location>
</feature>
<dbReference type="AlphaFoldDB" id="A0A075HAH7"/>
<dbReference type="PANTHER" id="PTHR11835">
    <property type="entry name" value="DECARBOXYLATING DEHYDROGENASES-ISOCITRATE, ISOPROPYLMALATE, TARTRATE"/>
    <property type="match status" value="1"/>
</dbReference>
<dbReference type="Pfam" id="PF00180">
    <property type="entry name" value="Iso_dh"/>
    <property type="match status" value="1"/>
</dbReference>
<sequence>MIVYSEESPRDLMLKTSLVKAYDPTQVEDRWYEHWLDKNYFHADADSEKEPYTIVIPPPNVTGMLTMGHVLNNTIQDILIRKARMEGKEACWIPGTDHASIATEAKVVKMLEGKGINKDDECNTQIELILCEAGSEQWEKHGGQTYIPEETQKIMEESDACYKGPTTTIPSPDAPRSVAVSTRQKFELYANVRPIKTYDRLSPDKKLDFVCFREATEGLYAGIEFNISDDSAIAIRKTTKKGCKRIVDAAFDWAKKNNLHKVTAITKRNILKRTDGIFWGEVERAAKENPEIEIEEYYIDNMTQQLVKNPERFNNSVLISTNLFMDIISECASGNIGSIGNVYSANMGDNYAMFEPAHGSAPKYKGMDKVNPTATILAGGWMAEYLGEPEIRDAVFAATDDVINEGKYVTYDIGGNAKTSEMADAVAKIAAEKLRK</sequence>
<evidence type="ECO:0000259" key="7">
    <source>
        <dbReference type="SMART" id="SM01329"/>
    </source>
</evidence>
<dbReference type="GO" id="GO:0006418">
    <property type="term" value="P:tRNA aminoacylation for protein translation"/>
    <property type="evidence" value="ECO:0007669"/>
    <property type="project" value="InterPro"/>
</dbReference>
<dbReference type="InterPro" id="IPR001412">
    <property type="entry name" value="aa-tRNA-synth_I_CS"/>
</dbReference>
<keyword evidence="5" id="KW-0648">Protein biosynthesis</keyword>
<evidence type="ECO:0000313" key="8">
    <source>
        <dbReference type="EMBL" id="AIF11482.1"/>
    </source>
</evidence>
<dbReference type="GO" id="GO:0004812">
    <property type="term" value="F:aminoacyl-tRNA ligase activity"/>
    <property type="evidence" value="ECO:0007669"/>
    <property type="project" value="UniProtKB-KW"/>
</dbReference>
<dbReference type="GO" id="GO:0005524">
    <property type="term" value="F:ATP binding"/>
    <property type="evidence" value="ECO:0007669"/>
    <property type="project" value="UniProtKB-KW"/>
</dbReference>
<dbReference type="Gene3D" id="3.40.718.10">
    <property type="entry name" value="Isopropylmalate Dehydrogenase"/>
    <property type="match status" value="1"/>
</dbReference>
<dbReference type="GO" id="GO:0006102">
    <property type="term" value="P:isocitrate metabolic process"/>
    <property type="evidence" value="ECO:0007669"/>
    <property type="project" value="TreeGrafter"/>
</dbReference>